<dbReference type="InterPro" id="IPR014717">
    <property type="entry name" value="Transl_elong_EF1B/ribsomal_bS6"/>
</dbReference>
<dbReference type="NCBIfam" id="TIGR00166">
    <property type="entry name" value="S6"/>
    <property type="match status" value="1"/>
</dbReference>
<keyword evidence="4" id="KW-0687">Ribonucleoprotein</keyword>
<proteinExistence type="inferred from homology"/>
<evidence type="ECO:0000256" key="2">
    <source>
        <dbReference type="ARBA" id="ARBA00035104"/>
    </source>
</evidence>
<dbReference type="PANTHER" id="PTHR21011">
    <property type="entry name" value="MITOCHONDRIAL 28S RIBOSOMAL PROTEIN S6"/>
    <property type="match status" value="1"/>
</dbReference>
<dbReference type="CDD" id="cd00473">
    <property type="entry name" value="bS6"/>
    <property type="match status" value="1"/>
</dbReference>
<evidence type="ECO:0000256" key="4">
    <source>
        <dbReference type="HAMAP-Rule" id="MF_00360"/>
    </source>
</evidence>
<comment type="similarity">
    <text evidence="1 4">Belongs to the bacterial ribosomal protein bS6 family.</text>
</comment>
<evidence type="ECO:0000256" key="1">
    <source>
        <dbReference type="ARBA" id="ARBA00009512"/>
    </source>
</evidence>
<keyword evidence="4" id="KW-0694">RNA-binding</keyword>
<dbReference type="GO" id="GO:0003735">
    <property type="term" value="F:structural constituent of ribosome"/>
    <property type="evidence" value="ECO:0007669"/>
    <property type="project" value="InterPro"/>
</dbReference>
<dbReference type="SUPFAM" id="SSF54995">
    <property type="entry name" value="Ribosomal protein S6"/>
    <property type="match status" value="1"/>
</dbReference>
<keyword evidence="4" id="KW-0699">rRNA-binding</keyword>
<comment type="caution">
    <text evidence="5">The sequence shown here is derived from an EMBL/GenBank/DDBJ whole genome shotgun (WGS) entry which is preliminary data.</text>
</comment>
<keyword evidence="4 5" id="KW-0689">Ribosomal protein</keyword>
<dbReference type="HAMAP" id="MF_00360">
    <property type="entry name" value="Ribosomal_bS6"/>
    <property type="match status" value="1"/>
</dbReference>
<evidence type="ECO:0000256" key="3">
    <source>
        <dbReference type="ARBA" id="ARBA00035294"/>
    </source>
</evidence>
<dbReference type="EMBL" id="LGFU01000008">
    <property type="protein sequence ID" value="KUK46770.1"/>
    <property type="molecule type" value="Genomic_DNA"/>
</dbReference>
<dbReference type="GO" id="GO:0006412">
    <property type="term" value="P:translation"/>
    <property type="evidence" value="ECO:0007669"/>
    <property type="project" value="UniProtKB-UniRule"/>
</dbReference>
<dbReference type="Pfam" id="PF01250">
    <property type="entry name" value="Ribosomal_S6"/>
    <property type="match status" value="1"/>
</dbReference>
<dbReference type="PANTHER" id="PTHR21011:SF1">
    <property type="entry name" value="SMALL RIBOSOMAL SUBUNIT PROTEIN BS6M"/>
    <property type="match status" value="1"/>
</dbReference>
<name>A0A101FYE4_9CHLR</name>
<dbReference type="PATRIC" id="fig|167964.4.peg.598"/>
<dbReference type="GO" id="GO:1990904">
    <property type="term" value="C:ribonucleoprotein complex"/>
    <property type="evidence" value="ECO:0007669"/>
    <property type="project" value="UniProtKB-KW"/>
</dbReference>
<dbReference type="GO" id="GO:0070181">
    <property type="term" value="F:small ribosomal subunit rRNA binding"/>
    <property type="evidence" value="ECO:0007669"/>
    <property type="project" value="TreeGrafter"/>
</dbReference>
<dbReference type="Gene3D" id="3.30.70.60">
    <property type="match status" value="1"/>
</dbReference>
<dbReference type="Proteomes" id="UP000064249">
    <property type="component" value="Unassembled WGS sequence"/>
</dbReference>
<evidence type="ECO:0000313" key="6">
    <source>
        <dbReference type="Proteomes" id="UP000064249"/>
    </source>
</evidence>
<accession>A0A101FYE4</accession>
<organism evidence="5 6">
    <name type="scientific">Anaerolinea thermophila</name>
    <dbReference type="NCBI Taxonomy" id="167964"/>
    <lineage>
        <taxon>Bacteria</taxon>
        <taxon>Bacillati</taxon>
        <taxon>Chloroflexota</taxon>
        <taxon>Anaerolineae</taxon>
        <taxon>Anaerolineales</taxon>
        <taxon>Anaerolineaceae</taxon>
        <taxon>Anaerolinea</taxon>
    </lineage>
</organism>
<dbReference type="InterPro" id="IPR035980">
    <property type="entry name" value="Ribosomal_bS6_sf"/>
</dbReference>
<sequence length="94" mass="11115">MRTYELVVIIHPDLDDEAVNQSLDKIKGWIEAGKGKIAEVQEWGKRRLAYPIQKQYEGLYYLMNLELEPENNAELEHNIRILEPVMRYMLIAKQ</sequence>
<dbReference type="InterPro" id="IPR000529">
    <property type="entry name" value="Ribosomal_bS6"/>
</dbReference>
<comment type="function">
    <text evidence="2 4">Binds together with bS18 to 16S ribosomal RNA.</text>
</comment>
<reference evidence="5 6" key="1">
    <citation type="journal article" date="2015" name="MBio">
        <title>Genome-Resolved Metagenomic Analysis Reveals Roles for Candidate Phyla and Other Microbial Community Members in Biogeochemical Transformations in Oil Reservoirs.</title>
        <authorList>
            <person name="Hu P."/>
            <person name="Tom L."/>
            <person name="Singh A."/>
            <person name="Thomas B.C."/>
            <person name="Baker B.J."/>
            <person name="Piceno Y.M."/>
            <person name="Andersen G.L."/>
            <person name="Banfield J.F."/>
        </authorList>
    </citation>
    <scope>NUCLEOTIDE SEQUENCE [LARGE SCALE GENOMIC DNA]</scope>
    <source>
        <strain evidence="5">46_16</strain>
    </source>
</reference>
<dbReference type="GO" id="GO:0005737">
    <property type="term" value="C:cytoplasm"/>
    <property type="evidence" value="ECO:0007669"/>
    <property type="project" value="UniProtKB-ARBA"/>
</dbReference>
<protein>
    <recommendedName>
        <fullName evidence="3 4">Small ribosomal subunit protein bS6</fullName>
    </recommendedName>
</protein>
<dbReference type="AlphaFoldDB" id="A0A101FYE4"/>
<dbReference type="GO" id="GO:0005840">
    <property type="term" value="C:ribosome"/>
    <property type="evidence" value="ECO:0007669"/>
    <property type="project" value="UniProtKB-KW"/>
</dbReference>
<evidence type="ECO:0000313" key="5">
    <source>
        <dbReference type="EMBL" id="KUK46770.1"/>
    </source>
</evidence>
<dbReference type="InterPro" id="IPR020814">
    <property type="entry name" value="Ribosomal_S6_plastid/chlpt"/>
</dbReference>
<gene>
    <name evidence="4" type="primary">rpsF</name>
    <name evidence="5" type="ORF">XD73_0342</name>
</gene>